<evidence type="ECO:0000313" key="2">
    <source>
        <dbReference type="Proteomes" id="UP001442364"/>
    </source>
</evidence>
<evidence type="ECO:0000313" key="1">
    <source>
        <dbReference type="EMBL" id="MEQ2379270.1"/>
    </source>
</evidence>
<reference evidence="1 2" key="1">
    <citation type="submission" date="2024-03" db="EMBL/GenBank/DDBJ databases">
        <title>Human intestinal bacterial collection.</title>
        <authorList>
            <person name="Pauvert C."/>
            <person name="Hitch T.C.A."/>
            <person name="Clavel T."/>
        </authorList>
    </citation>
    <scope>NUCLEOTIDE SEQUENCE [LARGE SCALE GENOMIC DNA]</scope>
    <source>
        <strain evidence="1 2">CLA-AA-H255</strain>
    </source>
</reference>
<gene>
    <name evidence="1" type="ORF">WMO14_05180</name>
</gene>
<protein>
    <recommendedName>
        <fullName evidence="3">ABC transporter ATP-binding protein</fullName>
    </recommendedName>
</protein>
<dbReference type="EMBL" id="JBBMER010000003">
    <property type="protein sequence ID" value="MEQ2379270.1"/>
    <property type="molecule type" value="Genomic_DNA"/>
</dbReference>
<sequence length="42" mass="4794">MSHDLAISRTFSGCFSFLKGRRRVYFAGDRYERAECDGVFAA</sequence>
<name>A0ABV1BW50_9FIRM</name>
<comment type="caution">
    <text evidence="1">The sequence shown here is derived from an EMBL/GenBank/DDBJ whole genome shotgun (WGS) entry which is preliminary data.</text>
</comment>
<dbReference type="Proteomes" id="UP001442364">
    <property type="component" value="Unassembled WGS sequence"/>
</dbReference>
<accession>A0ABV1BW50</accession>
<dbReference type="RefSeq" id="WP_349153397.1">
    <property type="nucleotide sequence ID" value="NZ_JBBMER010000003.1"/>
</dbReference>
<proteinExistence type="predicted"/>
<evidence type="ECO:0008006" key="3">
    <source>
        <dbReference type="Google" id="ProtNLM"/>
    </source>
</evidence>
<organism evidence="1 2">
    <name type="scientific">[Lactobacillus] rogosae</name>
    <dbReference type="NCBI Taxonomy" id="706562"/>
    <lineage>
        <taxon>Bacteria</taxon>
        <taxon>Bacillati</taxon>
        <taxon>Bacillota</taxon>
        <taxon>Clostridia</taxon>
        <taxon>Lachnospirales</taxon>
        <taxon>Lachnospiraceae</taxon>
        <taxon>Lachnospira</taxon>
    </lineage>
</organism>
<keyword evidence="2" id="KW-1185">Reference proteome</keyword>